<dbReference type="InterPro" id="IPR006170">
    <property type="entry name" value="PBP/GOBP"/>
</dbReference>
<dbReference type="AlphaFoldDB" id="A0A9N9MK12"/>
<dbReference type="EMBL" id="OU892278">
    <property type="protein sequence ID" value="CAG9764457.1"/>
    <property type="molecule type" value="Genomic_DNA"/>
</dbReference>
<dbReference type="Pfam" id="PF01395">
    <property type="entry name" value="PBP_GOBP"/>
    <property type="match status" value="1"/>
</dbReference>
<protein>
    <submittedName>
        <fullName evidence="2">Uncharacterized protein</fullName>
    </submittedName>
</protein>
<keyword evidence="3" id="KW-1185">Reference proteome</keyword>
<dbReference type="SUPFAM" id="SSF47565">
    <property type="entry name" value="Insect pheromone/odorant-binding proteins"/>
    <property type="match status" value="1"/>
</dbReference>
<dbReference type="OrthoDB" id="8194670at2759"/>
<dbReference type="CDD" id="cd23992">
    <property type="entry name" value="PBP_GOBP"/>
    <property type="match status" value="1"/>
</dbReference>
<dbReference type="Proteomes" id="UP001152799">
    <property type="component" value="Chromosome 2"/>
</dbReference>
<dbReference type="SMART" id="SM00708">
    <property type="entry name" value="PhBP"/>
    <property type="match status" value="1"/>
</dbReference>
<feature type="signal peptide" evidence="1">
    <location>
        <begin position="1"/>
        <end position="21"/>
    </location>
</feature>
<name>A0A9N9MK12_9CUCU</name>
<proteinExistence type="predicted"/>
<accession>A0A9N9MK12</accession>
<feature type="chain" id="PRO_5040386647" evidence="1">
    <location>
        <begin position="22"/>
        <end position="133"/>
    </location>
</feature>
<keyword evidence="1" id="KW-0732">Signal</keyword>
<evidence type="ECO:0000256" key="1">
    <source>
        <dbReference type="SAM" id="SignalP"/>
    </source>
</evidence>
<reference evidence="2" key="1">
    <citation type="submission" date="2022-01" db="EMBL/GenBank/DDBJ databases">
        <authorList>
            <person name="King R."/>
        </authorList>
    </citation>
    <scope>NUCLEOTIDE SEQUENCE</scope>
</reference>
<dbReference type="GO" id="GO:0005549">
    <property type="term" value="F:odorant binding"/>
    <property type="evidence" value="ECO:0007669"/>
    <property type="project" value="InterPro"/>
</dbReference>
<dbReference type="Gene3D" id="1.10.238.20">
    <property type="entry name" value="Pheromone/general odorant binding protein domain"/>
    <property type="match status" value="1"/>
</dbReference>
<sequence>MEFATISKILMLISLCSISNAADQRQRVLEFHADCLEVHDVDEKILVEALEGKLDHDEDFYKHVFCVCKKAKIIDDNGVVNTDNFEIDMAHVIDASNMDNVASIVRKCLVQKDDIMTTITEASDCFLREKHNL</sequence>
<evidence type="ECO:0000313" key="3">
    <source>
        <dbReference type="Proteomes" id="UP001152799"/>
    </source>
</evidence>
<dbReference type="InterPro" id="IPR036728">
    <property type="entry name" value="PBP_GOBP_sf"/>
</dbReference>
<evidence type="ECO:0000313" key="2">
    <source>
        <dbReference type="EMBL" id="CAG9764457.1"/>
    </source>
</evidence>
<gene>
    <name evidence="2" type="ORF">CEUTPL_LOCUS5097</name>
</gene>
<organism evidence="2 3">
    <name type="scientific">Ceutorhynchus assimilis</name>
    <name type="common">cabbage seed weevil</name>
    <dbReference type="NCBI Taxonomy" id="467358"/>
    <lineage>
        <taxon>Eukaryota</taxon>
        <taxon>Metazoa</taxon>
        <taxon>Ecdysozoa</taxon>
        <taxon>Arthropoda</taxon>
        <taxon>Hexapoda</taxon>
        <taxon>Insecta</taxon>
        <taxon>Pterygota</taxon>
        <taxon>Neoptera</taxon>
        <taxon>Endopterygota</taxon>
        <taxon>Coleoptera</taxon>
        <taxon>Polyphaga</taxon>
        <taxon>Cucujiformia</taxon>
        <taxon>Curculionidae</taxon>
        <taxon>Ceutorhynchinae</taxon>
        <taxon>Ceutorhynchus</taxon>
    </lineage>
</organism>